<dbReference type="Proteomes" id="UP000190130">
    <property type="component" value="Unassembled WGS sequence"/>
</dbReference>
<dbReference type="AlphaFoldDB" id="A0A0Q3KZC1"/>
<evidence type="ECO:0000256" key="3">
    <source>
        <dbReference type="ARBA" id="ARBA00012643"/>
    </source>
</evidence>
<sequence>MRILIANDDGIDAPGIALLRAAAARIASDIWVVAPERKWTAASHHLSFDRELTLTRRAPQLYALDGTPADCVVAAMTVLFRDGGRPDLVLSGVNDGRNAAEDAAYSGTLSIAREASFWDLPAIGFSRTKGGTAEERDIAALAAIIDDLWQRRAQWSREGAYLSVNLPKELPAEAGLAMIGRDKIAGAADVLSEDPDRIVWRIRRGRPRSSRPGDENSLVDAGRIVIVRHCWIDGAPLEPGFCAPLNEKLKQSTGA</sequence>
<evidence type="ECO:0000256" key="4">
    <source>
        <dbReference type="ARBA" id="ARBA00022723"/>
    </source>
</evidence>
<dbReference type="Proteomes" id="UP000051562">
    <property type="component" value="Unassembled WGS sequence"/>
</dbReference>
<keyword evidence="5" id="KW-0378">Hydrolase</keyword>
<dbReference type="PANTHER" id="PTHR30457:SF0">
    <property type="entry name" value="PHOSPHATASE, PUTATIVE (AFU_ORTHOLOGUE AFUA_4G01070)-RELATED"/>
    <property type="match status" value="1"/>
</dbReference>
<keyword evidence="4" id="KW-0479">Metal-binding</keyword>
<reference evidence="7 9" key="1">
    <citation type="submission" date="2015-10" db="EMBL/GenBank/DDBJ databases">
        <title>Draft genome of Bosea thiooxidans.</title>
        <authorList>
            <person name="Wang X."/>
        </authorList>
    </citation>
    <scope>NUCLEOTIDE SEQUENCE [LARGE SCALE GENOMIC DNA]</scope>
    <source>
        <strain evidence="7 9">CGMCC 9174</strain>
    </source>
</reference>
<dbReference type="Gene3D" id="3.40.1210.10">
    <property type="entry name" value="Survival protein SurE-like phosphatase/nucleotidase"/>
    <property type="match status" value="1"/>
</dbReference>
<evidence type="ECO:0000256" key="1">
    <source>
        <dbReference type="ARBA" id="ARBA00000815"/>
    </source>
</evidence>
<evidence type="ECO:0000313" key="9">
    <source>
        <dbReference type="Proteomes" id="UP000051562"/>
    </source>
</evidence>
<dbReference type="InterPro" id="IPR030048">
    <property type="entry name" value="SurE"/>
</dbReference>
<keyword evidence="9" id="KW-1185">Reference proteome</keyword>
<feature type="domain" description="Survival protein SurE-like phosphatase/nucleotidase" evidence="6">
    <location>
        <begin position="3"/>
        <end position="173"/>
    </location>
</feature>
<dbReference type="PANTHER" id="PTHR30457">
    <property type="entry name" value="5'-NUCLEOTIDASE SURE"/>
    <property type="match status" value="1"/>
</dbReference>
<comment type="similarity">
    <text evidence="2">Belongs to the SurE nucleotidase family.</text>
</comment>
<dbReference type="Pfam" id="PF01975">
    <property type="entry name" value="SurE"/>
    <property type="match status" value="1"/>
</dbReference>
<gene>
    <name evidence="7" type="ORF">ARD30_16855</name>
    <name evidence="8" type="ORF">SAMN05660750_00788</name>
</gene>
<dbReference type="OrthoDB" id="9780815at2"/>
<dbReference type="EMBL" id="LMAR01000046">
    <property type="protein sequence ID" value="KQK29636.1"/>
    <property type="molecule type" value="Genomic_DNA"/>
</dbReference>
<dbReference type="SUPFAM" id="SSF64167">
    <property type="entry name" value="SurE-like"/>
    <property type="match status" value="1"/>
</dbReference>
<dbReference type="GO" id="GO:0008253">
    <property type="term" value="F:5'-nucleotidase activity"/>
    <property type="evidence" value="ECO:0007669"/>
    <property type="project" value="UniProtKB-EC"/>
</dbReference>
<organism evidence="7 9">
    <name type="scientific">Bosea thiooxidans</name>
    <dbReference type="NCBI Taxonomy" id="53254"/>
    <lineage>
        <taxon>Bacteria</taxon>
        <taxon>Pseudomonadati</taxon>
        <taxon>Pseudomonadota</taxon>
        <taxon>Alphaproteobacteria</taxon>
        <taxon>Hyphomicrobiales</taxon>
        <taxon>Boseaceae</taxon>
        <taxon>Bosea</taxon>
    </lineage>
</organism>
<proteinExistence type="inferred from homology"/>
<dbReference type="STRING" id="53254.SAMN05660750_00788"/>
<dbReference type="EC" id="3.1.3.5" evidence="3"/>
<accession>A0A0Q3KZC1</accession>
<evidence type="ECO:0000256" key="2">
    <source>
        <dbReference type="ARBA" id="ARBA00011062"/>
    </source>
</evidence>
<evidence type="ECO:0000313" key="8">
    <source>
        <dbReference type="EMBL" id="SKB45818.1"/>
    </source>
</evidence>
<protein>
    <recommendedName>
        <fullName evidence="3">5'-nucleotidase</fullName>
        <ecNumber evidence="3">3.1.3.5</ecNumber>
    </recommendedName>
</protein>
<dbReference type="InterPro" id="IPR036523">
    <property type="entry name" value="SurE-like_sf"/>
</dbReference>
<name>A0A0Q3KZC1_9HYPH</name>
<dbReference type="InterPro" id="IPR002828">
    <property type="entry name" value="SurE-like_Pase/nucleotidase"/>
</dbReference>
<dbReference type="GO" id="GO:0046872">
    <property type="term" value="F:metal ion binding"/>
    <property type="evidence" value="ECO:0007669"/>
    <property type="project" value="UniProtKB-KW"/>
</dbReference>
<evidence type="ECO:0000256" key="5">
    <source>
        <dbReference type="ARBA" id="ARBA00022801"/>
    </source>
</evidence>
<comment type="catalytic activity">
    <reaction evidence="1">
        <text>a ribonucleoside 5'-phosphate + H2O = a ribonucleoside + phosphate</text>
        <dbReference type="Rhea" id="RHEA:12484"/>
        <dbReference type="ChEBI" id="CHEBI:15377"/>
        <dbReference type="ChEBI" id="CHEBI:18254"/>
        <dbReference type="ChEBI" id="CHEBI:43474"/>
        <dbReference type="ChEBI" id="CHEBI:58043"/>
        <dbReference type="EC" id="3.1.3.5"/>
    </reaction>
</comment>
<reference evidence="8 10" key="2">
    <citation type="submission" date="2017-02" db="EMBL/GenBank/DDBJ databases">
        <authorList>
            <person name="Peterson S.W."/>
        </authorList>
    </citation>
    <scope>NUCLEOTIDE SEQUENCE [LARGE SCALE GENOMIC DNA]</scope>
    <source>
        <strain evidence="8 10">DSM 9653</strain>
    </source>
</reference>
<evidence type="ECO:0000313" key="7">
    <source>
        <dbReference type="EMBL" id="KQK29636.1"/>
    </source>
</evidence>
<evidence type="ECO:0000259" key="6">
    <source>
        <dbReference type="Pfam" id="PF01975"/>
    </source>
</evidence>
<evidence type="ECO:0000313" key="10">
    <source>
        <dbReference type="Proteomes" id="UP000190130"/>
    </source>
</evidence>
<dbReference type="EMBL" id="FUYX01000002">
    <property type="protein sequence ID" value="SKB45818.1"/>
    <property type="molecule type" value="Genomic_DNA"/>
</dbReference>
<dbReference type="RefSeq" id="WP_055729080.1">
    <property type="nucleotide sequence ID" value="NZ_FUYX01000002.1"/>
</dbReference>